<dbReference type="InterPro" id="IPR014349">
    <property type="entry name" value="Rieske_Fe-S_prot"/>
</dbReference>
<evidence type="ECO:0000256" key="1">
    <source>
        <dbReference type="ARBA" id="ARBA00022714"/>
    </source>
</evidence>
<keyword evidence="2" id="KW-0479">Metal-binding</keyword>
<sequence length="168" mass="18690">MSNESKDRERLSALVDNLSRADDVKLNRRAFIKSTFGAGIALGLATVPFNIAAFVRSEPKTDRQFITTVASLEPGKSLEFEYPGKESSLLVHLKNGEFVAYNNKCTHLQCPVFYVEEEDVLLCPCHRGYFSVDGQPQSGPPQRELPKILLEIENGKIFAVGREIHHGA</sequence>
<dbReference type="STRING" id="1397694.GCA_000702585_00336"/>
<feature type="transmembrane region" description="Helical" evidence="6">
    <location>
        <begin position="35"/>
        <end position="55"/>
    </location>
</feature>
<protein>
    <submittedName>
        <fullName evidence="8">Arsenite oxidase subunit AioB</fullName>
        <ecNumber evidence="8">1.20.9.1</ecNumber>
    </submittedName>
</protein>
<dbReference type="Proteomes" id="UP000254060">
    <property type="component" value="Unassembled WGS sequence"/>
</dbReference>
<dbReference type="GO" id="GO:0051537">
    <property type="term" value="F:2 iron, 2 sulfur cluster binding"/>
    <property type="evidence" value="ECO:0007669"/>
    <property type="project" value="UniProtKB-KW"/>
</dbReference>
<evidence type="ECO:0000256" key="2">
    <source>
        <dbReference type="ARBA" id="ARBA00022723"/>
    </source>
</evidence>
<dbReference type="InterPro" id="IPR017941">
    <property type="entry name" value="Rieske_2Fe-2S"/>
</dbReference>
<keyword evidence="6" id="KW-0812">Transmembrane</keyword>
<dbReference type="Gene3D" id="2.102.10.10">
    <property type="entry name" value="Rieske [2Fe-2S] iron-sulphur domain"/>
    <property type="match status" value="1"/>
</dbReference>
<keyword evidence="8" id="KW-0560">Oxidoreductase</keyword>
<dbReference type="RefSeq" id="WP_029333870.1">
    <property type="nucleotide sequence ID" value="NZ_UGGP01000001.1"/>
</dbReference>
<keyword evidence="1" id="KW-0001">2Fe-2S</keyword>
<evidence type="ECO:0000313" key="9">
    <source>
        <dbReference type="Proteomes" id="UP000254060"/>
    </source>
</evidence>
<dbReference type="GO" id="GO:0016705">
    <property type="term" value="F:oxidoreductase activity, acting on paired donors, with incorporation or reduction of molecular oxygen"/>
    <property type="evidence" value="ECO:0007669"/>
    <property type="project" value="UniProtKB-ARBA"/>
</dbReference>
<dbReference type="PANTHER" id="PTHR10134">
    <property type="entry name" value="CYTOCHROME B-C1 COMPLEX SUBUNIT RIESKE, MITOCHONDRIAL"/>
    <property type="match status" value="1"/>
</dbReference>
<keyword evidence="6" id="KW-1133">Transmembrane helix</keyword>
<dbReference type="EC" id="1.20.9.1" evidence="8"/>
<accession>A0A377FY86</accession>
<evidence type="ECO:0000256" key="5">
    <source>
        <dbReference type="ARBA" id="ARBA00023157"/>
    </source>
</evidence>
<dbReference type="EMBL" id="UGGP01000001">
    <property type="protein sequence ID" value="STO09476.1"/>
    <property type="molecule type" value="Genomic_DNA"/>
</dbReference>
<evidence type="ECO:0000313" key="8">
    <source>
        <dbReference type="EMBL" id="STO09476.1"/>
    </source>
</evidence>
<dbReference type="GO" id="GO:0046872">
    <property type="term" value="F:metal ion binding"/>
    <property type="evidence" value="ECO:0007669"/>
    <property type="project" value="UniProtKB-KW"/>
</dbReference>
<dbReference type="GO" id="GO:0050611">
    <property type="term" value="F:arsenate reductase (azurin) activity"/>
    <property type="evidence" value="ECO:0007669"/>
    <property type="project" value="UniProtKB-EC"/>
</dbReference>
<feature type="domain" description="Rieske" evidence="7">
    <location>
        <begin position="64"/>
        <end position="159"/>
    </location>
</feature>
<dbReference type="PROSITE" id="PS51296">
    <property type="entry name" value="RIESKE"/>
    <property type="match status" value="1"/>
</dbReference>
<evidence type="ECO:0000259" key="7">
    <source>
        <dbReference type="PROSITE" id="PS51296"/>
    </source>
</evidence>
<dbReference type="AlphaFoldDB" id="A0A377FY86"/>
<evidence type="ECO:0000256" key="6">
    <source>
        <dbReference type="SAM" id="Phobius"/>
    </source>
</evidence>
<organism evidence="8 9">
    <name type="scientific">Exiguobacterium aurantiacum</name>
    <dbReference type="NCBI Taxonomy" id="33987"/>
    <lineage>
        <taxon>Bacteria</taxon>
        <taxon>Bacillati</taxon>
        <taxon>Bacillota</taxon>
        <taxon>Bacilli</taxon>
        <taxon>Bacillales</taxon>
        <taxon>Bacillales Family XII. Incertae Sedis</taxon>
        <taxon>Exiguobacterium</taxon>
    </lineage>
</organism>
<gene>
    <name evidence="8" type="primary">aioB</name>
    <name evidence="8" type="ORF">NCTC13163_02914</name>
</gene>
<name>A0A377FY86_9BACL</name>
<keyword evidence="4" id="KW-0411">Iron-sulfur</keyword>
<evidence type="ECO:0000256" key="4">
    <source>
        <dbReference type="ARBA" id="ARBA00023014"/>
    </source>
</evidence>
<dbReference type="InterPro" id="IPR006311">
    <property type="entry name" value="TAT_signal"/>
</dbReference>
<dbReference type="GO" id="GO:0004497">
    <property type="term" value="F:monooxygenase activity"/>
    <property type="evidence" value="ECO:0007669"/>
    <property type="project" value="UniProtKB-ARBA"/>
</dbReference>
<dbReference type="OrthoDB" id="9802613at2"/>
<proteinExistence type="predicted"/>
<dbReference type="PROSITE" id="PS51318">
    <property type="entry name" value="TAT"/>
    <property type="match status" value="1"/>
</dbReference>
<dbReference type="SUPFAM" id="SSF50022">
    <property type="entry name" value="ISP domain"/>
    <property type="match status" value="1"/>
</dbReference>
<keyword evidence="5" id="KW-1015">Disulfide bond</keyword>
<dbReference type="Pfam" id="PF00355">
    <property type="entry name" value="Rieske"/>
    <property type="match status" value="1"/>
</dbReference>
<keyword evidence="6" id="KW-0472">Membrane</keyword>
<keyword evidence="3" id="KW-0408">Iron</keyword>
<reference evidence="8 9" key="1">
    <citation type="submission" date="2018-06" db="EMBL/GenBank/DDBJ databases">
        <authorList>
            <consortium name="Pathogen Informatics"/>
            <person name="Doyle S."/>
        </authorList>
    </citation>
    <scope>NUCLEOTIDE SEQUENCE [LARGE SCALE GENOMIC DNA]</scope>
    <source>
        <strain evidence="8 9">NCTC13163</strain>
    </source>
</reference>
<evidence type="ECO:0000256" key="3">
    <source>
        <dbReference type="ARBA" id="ARBA00023004"/>
    </source>
</evidence>
<dbReference type="InterPro" id="IPR036922">
    <property type="entry name" value="Rieske_2Fe-2S_sf"/>
</dbReference>